<feature type="transmembrane region" description="Helical" evidence="1">
    <location>
        <begin position="12"/>
        <end position="33"/>
    </location>
</feature>
<protein>
    <submittedName>
        <fullName evidence="2">Uncharacterized protein</fullName>
    </submittedName>
</protein>
<keyword evidence="1" id="KW-0472">Membrane</keyword>
<evidence type="ECO:0000313" key="3">
    <source>
        <dbReference type="Proteomes" id="UP000501003"/>
    </source>
</evidence>
<reference evidence="2 3" key="1">
    <citation type="submission" date="2020-05" db="EMBL/GenBank/DDBJ databases">
        <title>Aquirufa sp. strain 15G-AUS-rot a new Aquirufa species.</title>
        <authorList>
            <person name="Pitt A."/>
            <person name="Hahn M.W."/>
        </authorList>
    </citation>
    <scope>NUCLEOTIDE SEQUENCE [LARGE SCALE GENOMIC DNA]</scope>
    <source>
        <strain evidence="2 3">15G-AUS-rot</strain>
    </source>
</reference>
<gene>
    <name evidence="2" type="ORF">HRU87_02190</name>
</gene>
<name>A0A7D4TR27_9MICO</name>
<dbReference type="AlphaFoldDB" id="A0A7D4TR27"/>
<dbReference type="EMBL" id="CP054056">
    <property type="protein sequence ID" value="QKJ25033.1"/>
    <property type="molecule type" value="Genomic_DNA"/>
</dbReference>
<evidence type="ECO:0000313" key="2">
    <source>
        <dbReference type="EMBL" id="QKJ25033.1"/>
    </source>
</evidence>
<keyword evidence="1" id="KW-1133">Transmembrane helix</keyword>
<dbReference type="Proteomes" id="UP000501003">
    <property type="component" value="Chromosome"/>
</dbReference>
<proteinExistence type="predicted"/>
<dbReference type="KEGG" id="aqg:HRU87_02190"/>
<sequence>MKQQLVSDRGDVPGWVLITLMTAGLVVVIWAFAAPALQGVFDQAMDRVVSF</sequence>
<dbReference type="RefSeq" id="WP_173493330.1">
    <property type="nucleotide sequence ID" value="NZ_CP054056.1"/>
</dbReference>
<keyword evidence="1" id="KW-0812">Transmembrane</keyword>
<organism evidence="2 3">
    <name type="scientific">Aquiluna borgnonia</name>
    <dbReference type="NCBI Taxonomy" id="2499157"/>
    <lineage>
        <taxon>Bacteria</taxon>
        <taxon>Bacillati</taxon>
        <taxon>Actinomycetota</taxon>
        <taxon>Actinomycetes</taxon>
        <taxon>Micrococcales</taxon>
        <taxon>Microbacteriaceae</taxon>
        <taxon>Luna cluster</taxon>
        <taxon>Luna-1 subcluster</taxon>
        <taxon>Aquiluna</taxon>
    </lineage>
</organism>
<keyword evidence="3" id="KW-1185">Reference proteome</keyword>
<accession>A0A7D4TR27</accession>
<evidence type="ECO:0000256" key="1">
    <source>
        <dbReference type="SAM" id="Phobius"/>
    </source>
</evidence>